<keyword evidence="1" id="KW-0805">Transcription regulation</keyword>
<dbReference type="EMBL" id="MWPH01000005">
    <property type="protein sequence ID" value="OVE82993.1"/>
    <property type="molecule type" value="Genomic_DNA"/>
</dbReference>
<reference evidence="6 7" key="1">
    <citation type="submission" date="2017-02" db="EMBL/GenBank/DDBJ databases">
        <title>Natronthermophilus aegyptiacus gen. nov.,sp. nov., an aerobic, extremely halophilic alkalithermophilic archaeon isolated from the athalassohaline Wadi An Natrun, Egypt.</title>
        <authorList>
            <person name="Zhao B."/>
        </authorList>
    </citation>
    <scope>NUCLEOTIDE SEQUENCE [LARGE SCALE GENOMIC DNA]</scope>
    <source>
        <strain evidence="6 7">CGMCC 1.3597</strain>
    </source>
</reference>
<dbReference type="Pfam" id="PF09339">
    <property type="entry name" value="HTH_IclR"/>
    <property type="match status" value="1"/>
</dbReference>
<gene>
    <name evidence="6" type="ORF">B2G88_18595</name>
</gene>
<dbReference type="InterPro" id="IPR011991">
    <property type="entry name" value="ArsR-like_HTH"/>
</dbReference>
<organism evidence="6 7">
    <name type="scientific">Natronolimnobius baerhuensis</name>
    <dbReference type="NCBI Taxonomy" id="253108"/>
    <lineage>
        <taxon>Archaea</taxon>
        <taxon>Methanobacteriati</taxon>
        <taxon>Methanobacteriota</taxon>
        <taxon>Stenosarchaea group</taxon>
        <taxon>Halobacteria</taxon>
        <taxon>Halobacteriales</taxon>
        <taxon>Natrialbaceae</taxon>
        <taxon>Natronolimnobius</taxon>
    </lineage>
</organism>
<proteinExistence type="predicted"/>
<dbReference type="PANTHER" id="PTHR30136">
    <property type="entry name" value="HELIX-TURN-HELIX TRANSCRIPTIONAL REGULATOR, ICLR FAMILY"/>
    <property type="match status" value="1"/>
</dbReference>
<dbReference type="GO" id="GO:0045892">
    <property type="term" value="P:negative regulation of DNA-templated transcription"/>
    <property type="evidence" value="ECO:0007669"/>
    <property type="project" value="TreeGrafter"/>
</dbReference>
<dbReference type="InterPro" id="IPR036390">
    <property type="entry name" value="WH_DNA-bd_sf"/>
</dbReference>
<keyword evidence="3" id="KW-0804">Transcription</keyword>
<comment type="caution">
    <text evidence="6">The sequence shown here is derived from an EMBL/GenBank/DDBJ whole genome shotgun (WGS) entry which is preliminary data.</text>
</comment>
<dbReference type="InterPro" id="IPR005471">
    <property type="entry name" value="Tscrpt_reg_IclR_N"/>
</dbReference>
<dbReference type="PROSITE" id="PS51078">
    <property type="entry name" value="ICLR_ED"/>
    <property type="match status" value="1"/>
</dbReference>
<dbReference type="PROSITE" id="PS51077">
    <property type="entry name" value="HTH_ICLR"/>
    <property type="match status" value="1"/>
</dbReference>
<dbReference type="PANTHER" id="PTHR30136:SF35">
    <property type="entry name" value="HTH-TYPE TRANSCRIPTIONAL REGULATOR RV1719"/>
    <property type="match status" value="1"/>
</dbReference>
<dbReference type="SUPFAM" id="SSF55781">
    <property type="entry name" value="GAF domain-like"/>
    <property type="match status" value="1"/>
</dbReference>
<dbReference type="GO" id="GO:0003700">
    <property type="term" value="F:DNA-binding transcription factor activity"/>
    <property type="evidence" value="ECO:0007669"/>
    <property type="project" value="TreeGrafter"/>
</dbReference>
<dbReference type="InterPro" id="IPR036388">
    <property type="entry name" value="WH-like_DNA-bd_sf"/>
</dbReference>
<evidence type="ECO:0000256" key="2">
    <source>
        <dbReference type="ARBA" id="ARBA00023125"/>
    </source>
</evidence>
<feature type="domain" description="HTH iclR-type" evidence="4">
    <location>
        <begin position="16"/>
        <end position="75"/>
    </location>
</feature>
<accession>A0A202E3X7</accession>
<sequence>MTPMTRYMPTNTPRQIDAVRKTSHIITSLQEHGSAGVTEIATDVGYSKSTVHGHLATLHDEGLIVKDDHTYRLSLSFLDIAESVKRTVAEHDVVREQIRALADETGEVVHFGAQERGRVVYLEKAKGNSAVQTKSTIGGRMPMHSTGLGKAILSTLPPETVDRIVEEHGLEQRTEHTITSADELTDELEATAARGYSIDDEENIPGVRCIGMVVSVPETEVIGAVSISGPSQRMTDERLETELQPTIAQAANVIEVNSLYS</sequence>
<evidence type="ECO:0000256" key="1">
    <source>
        <dbReference type="ARBA" id="ARBA00023015"/>
    </source>
</evidence>
<dbReference type="Pfam" id="PF01614">
    <property type="entry name" value="IclR_C"/>
    <property type="match status" value="1"/>
</dbReference>
<name>A0A202E3X7_9EURY</name>
<protein>
    <submittedName>
        <fullName evidence="6">IclR family transcriptional regulator</fullName>
    </submittedName>
</protein>
<dbReference type="CDD" id="cd00090">
    <property type="entry name" value="HTH_ARSR"/>
    <property type="match status" value="1"/>
</dbReference>
<dbReference type="GO" id="GO:0003677">
    <property type="term" value="F:DNA binding"/>
    <property type="evidence" value="ECO:0007669"/>
    <property type="project" value="UniProtKB-KW"/>
</dbReference>
<dbReference type="SMART" id="SM00346">
    <property type="entry name" value="HTH_ICLR"/>
    <property type="match status" value="1"/>
</dbReference>
<evidence type="ECO:0000259" key="4">
    <source>
        <dbReference type="PROSITE" id="PS51077"/>
    </source>
</evidence>
<dbReference type="AlphaFoldDB" id="A0A202E3X7"/>
<dbReference type="InterPro" id="IPR029016">
    <property type="entry name" value="GAF-like_dom_sf"/>
</dbReference>
<keyword evidence="2" id="KW-0238">DNA-binding</keyword>
<dbReference type="InterPro" id="IPR014757">
    <property type="entry name" value="Tscrpt_reg_IclR_C"/>
</dbReference>
<evidence type="ECO:0000313" key="6">
    <source>
        <dbReference type="EMBL" id="OVE82993.1"/>
    </source>
</evidence>
<evidence type="ECO:0000259" key="5">
    <source>
        <dbReference type="PROSITE" id="PS51078"/>
    </source>
</evidence>
<dbReference type="SUPFAM" id="SSF46785">
    <property type="entry name" value="Winged helix' DNA-binding domain"/>
    <property type="match status" value="1"/>
</dbReference>
<evidence type="ECO:0000256" key="3">
    <source>
        <dbReference type="ARBA" id="ARBA00023163"/>
    </source>
</evidence>
<evidence type="ECO:0000313" key="7">
    <source>
        <dbReference type="Proteomes" id="UP000196084"/>
    </source>
</evidence>
<keyword evidence="7" id="KW-1185">Reference proteome</keyword>
<dbReference type="Gene3D" id="3.30.450.40">
    <property type="match status" value="1"/>
</dbReference>
<feature type="domain" description="IclR-ED" evidence="5">
    <location>
        <begin position="76"/>
        <end position="260"/>
    </location>
</feature>
<dbReference type="InterPro" id="IPR050707">
    <property type="entry name" value="HTH_MetabolicPath_Reg"/>
</dbReference>
<dbReference type="Proteomes" id="UP000196084">
    <property type="component" value="Unassembled WGS sequence"/>
</dbReference>
<dbReference type="Gene3D" id="1.10.10.10">
    <property type="entry name" value="Winged helix-like DNA-binding domain superfamily/Winged helix DNA-binding domain"/>
    <property type="match status" value="1"/>
</dbReference>